<protein>
    <submittedName>
        <fullName evidence="2">Retroelement</fullName>
    </submittedName>
</protein>
<dbReference type="AlphaFoldDB" id="A0A225WGX4"/>
<dbReference type="PROSITE" id="PS50878">
    <property type="entry name" value="RT_POL"/>
    <property type="match status" value="1"/>
</dbReference>
<accession>A0A225WGX4</accession>
<name>A0A225WGX4_9STRA</name>
<proteinExistence type="predicted"/>
<reference evidence="3" key="1">
    <citation type="submission" date="2017-03" db="EMBL/GenBank/DDBJ databases">
        <title>Phytopthora megakarya and P. palmivora, two closely related causual agents of cacao black pod achieved similar genome size and gene model numbers by different mechanisms.</title>
        <authorList>
            <person name="Ali S."/>
            <person name="Shao J."/>
            <person name="Larry D.J."/>
            <person name="Kronmiller B."/>
            <person name="Shen D."/>
            <person name="Strem M.D."/>
            <person name="Melnick R.L."/>
            <person name="Guiltinan M.J."/>
            <person name="Tyler B.M."/>
            <person name="Meinhardt L.W."/>
            <person name="Bailey B.A."/>
        </authorList>
    </citation>
    <scope>NUCLEOTIDE SEQUENCE [LARGE SCALE GENOMIC DNA]</scope>
    <source>
        <strain evidence="3">zdho120</strain>
    </source>
</reference>
<evidence type="ECO:0000259" key="1">
    <source>
        <dbReference type="PROSITE" id="PS50878"/>
    </source>
</evidence>
<feature type="domain" description="Reverse transcriptase" evidence="1">
    <location>
        <begin position="1"/>
        <end position="59"/>
    </location>
</feature>
<sequence length="111" mass="12969">MYQHLLVWIDDLLHFTKDVETYLVKLVRRFELLDYFGFKISATKSSVYEPQVKWCGKIITGNGVSHDPERIKVLSERLYPTNAAELQQFMCAANWMRISLGLLNRCKITLT</sequence>
<gene>
    <name evidence="2" type="ORF">PHMEG_0009147</name>
</gene>
<comment type="caution">
    <text evidence="2">The sequence shown here is derived from an EMBL/GenBank/DDBJ whole genome shotgun (WGS) entry which is preliminary data.</text>
</comment>
<dbReference type="PANTHER" id="PTHR33064:SF37">
    <property type="entry name" value="RIBONUCLEASE H"/>
    <property type="match status" value="1"/>
</dbReference>
<evidence type="ECO:0000313" key="3">
    <source>
        <dbReference type="Proteomes" id="UP000198211"/>
    </source>
</evidence>
<evidence type="ECO:0000313" key="2">
    <source>
        <dbReference type="EMBL" id="OWZ16976.1"/>
    </source>
</evidence>
<dbReference type="InterPro" id="IPR051320">
    <property type="entry name" value="Viral_Replic_Matur_Polypro"/>
</dbReference>
<keyword evidence="3" id="KW-1185">Reference proteome</keyword>
<dbReference type="PANTHER" id="PTHR33064">
    <property type="entry name" value="POL PROTEIN"/>
    <property type="match status" value="1"/>
</dbReference>
<dbReference type="InterPro" id="IPR043128">
    <property type="entry name" value="Rev_trsase/Diguanyl_cyclase"/>
</dbReference>
<dbReference type="STRING" id="4795.A0A225WGX4"/>
<dbReference type="InterPro" id="IPR000477">
    <property type="entry name" value="RT_dom"/>
</dbReference>
<dbReference type="InterPro" id="IPR043502">
    <property type="entry name" value="DNA/RNA_pol_sf"/>
</dbReference>
<dbReference type="EMBL" id="NBNE01000834">
    <property type="protein sequence ID" value="OWZ16976.1"/>
    <property type="molecule type" value="Genomic_DNA"/>
</dbReference>
<dbReference type="OrthoDB" id="1701144at2759"/>
<dbReference type="Gene3D" id="3.30.70.270">
    <property type="match status" value="1"/>
</dbReference>
<dbReference type="Proteomes" id="UP000198211">
    <property type="component" value="Unassembled WGS sequence"/>
</dbReference>
<dbReference type="SUPFAM" id="SSF56672">
    <property type="entry name" value="DNA/RNA polymerases"/>
    <property type="match status" value="1"/>
</dbReference>
<organism evidence="2 3">
    <name type="scientific">Phytophthora megakarya</name>
    <dbReference type="NCBI Taxonomy" id="4795"/>
    <lineage>
        <taxon>Eukaryota</taxon>
        <taxon>Sar</taxon>
        <taxon>Stramenopiles</taxon>
        <taxon>Oomycota</taxon>
        <taxon>Peronosporomycetes</taxon>
        <taxon>Peronosporales</taxon>
        <taxon>Peronosporaceae</taxon>
        <taxon>Phytophthora</taxon>
    </lineage>
</organism>